<reference evidence="1 2" key="1">
    <citation type="submission" date="2019-10" db="EMBL/GenBank/DDBJ databases">
        <title>Assembly and Annotation for the nematode Trichostrongylus colubriformis.</title>
        <authorList>
            <person name="Martin J."/>
        </authorList>
    </citation>
    <scope>NUCLEOTIDE SEQUENCE [LARGE SCALE GENOMIC DNA]</scope>
    <source>
        <strain evidence="1">G859</strain>
        <tissue evidence="1">Whole worm</tissue>
    </source>
</reference>
<dbReference type="EMBL" id="WIXE01005243">
    <property type="protein sequence ID" value="KAK5982347.1"/>
    <property type="molecule type" value="Genomic_DNA"/>
</dbReference>
<gene>
    <name evidence="1" type="ORF">GCK32_012788</name>
</gene>
<name>A0AAN8FWB0_TRICO</name>
<protein>
    <submittedName>
        <fullName evidence="1">Uncharacterized protein</fullName>
    </submittedName>
</protein>
<keyword evidence="2" id="KW-1185">Reference proteome</keyword>
<sequence length="110" mass="12295">MKLWIDFANTGVPASYWPKYNRIERKALVLGEESVSGEHRIITDVRGTQCRLIDEAKTVAGRDYGTATSGWILYDLSLKIAGLSSAHGQHTSAKVRHDRVRQLASRLSQI</sequence>
<dbReference type="AlphaFoldDB" id="A0AAN8FWB0"/>
<dbReference type="Proteomes" id="UP001331761">
    <property type="component" value="Unassembled WGS sequence"/>
</dbReference>
<evidence type="ECO:0000313" key="1">
    <source>
        <dbReference type="EMBL" id="KAK5982347.1"/>
    </source>
</evidence>
<evidence type="ECO:0000313" key="2">
    <source>
        <dbReference type="Proteomes" id="UP001331761"/>
    </source>
</evidence>
<organism evidence="1 2">
    <name type="scientific">Trichostrongylus colubriformis</name>
    <name type="common">Black scour worm</name>
    <dbReference type="NCBI Taxonomy" id="6319"/>
    <lineage>
        <taxon>Eukaryota</taxon>
        <taxon>Metazoa</taxon>
        <taxon>Ecdysozoa</taxon>
        <taxon>Nematoda</taxon>
        <taxon>Chromadorea</taxon>
        <taxon>Rhabditida</taxon>
        <taxon>Rhabditina</taxon>
        <taxon>Rhabditomorpha</taxon>
        <taxon>Strongyloidea</taxon>
        <taxon>Trichostrongylidae</taxon>
        <taxon>Trichostrongylus</taxon>
    </lineage>
</organism>
<proteinExistence type="predicted"/>
<comment type="caution">
    <text evidence="1">The sequence shown here is derived from an EMBL/GenBank/DDBJ whole genome shotgun (WGS) entry which is preliminary data.</text>
</comment>
<accession>A0AAN8FWB0</accession>